<feature type="region of interest" description="Disordered" evidence="1">
    <location>
        <begin position="1"/>
        <end position="20"/>
    </location>
</feature>
<proteinExistence type="predicted"/>
<sequence>MNAHDTTLPPAAPHGRSARSGRPARWLARLAGRLSARWRDSAADLLSFGAALLVAGLAALLLGSLHGCGGGVGIEGTGASYASGPITGYGSIVVNGVHFDEAAAQVQDDDGGALDRTRLALGMVVQIDAGAITTAADGTPTATATRVRASRALVGPPVVSASGQLSVLGQAVRIGSATVLDASFTEGLASIARSAVVEVYGSYDSSGLQATRIAPAASGSAYLVRGTVSAVDTTRQTCTIGGQSYVLASTTGLSDGSVVKLAVQGVTDSSGRWTTTGVQTQSNLPGSNGAEVELEGAVAKLVSATRFVLDGVTVDIASASVSGGTVAQGSAVSVRGRLNGGVLVATRVEVEAQDQARSFELRGSVTSIDRVALRMVVQVSGRSTTVSLARSDLVFDKGSLADLAVGVKLRVTGQLATDRQVLEATRIRVGD</sequence>
<dbReference type="Pfam" id="PF18914">
    <property type="entry name" value="DUF5666"/>
    <property type="match status" value="2"/>
</dbReference>
<name>A0ABU9CE06_9BURK</name>
<evidence type="ECO:0000313" key="4">
    <source>
        <dbReference type="EMBL" id="MEK8049126.1"/>
    </source>
</evidence>
<evidence type="ECO:0000259" key="3">
    <source>
        <dbReference type="Pfam" id="PF18914"/>
    </source>
</evidence>
<gene>
    <name evidence="4" type="ORF">AACH10_02640</name>
</gene>
<comment type="caution">
    <text evidence="4">The sequence shown here is derived from an EMBL/GenBank/DDBJ whole genome shotgun (WGS) entry which is preliminary data.</text>
</comment>
<reference evidence="4 5" key="1">
    <citation type="submission" date="2024-04" db="EMBL/GenBank/DDBJ databases">
        <title>Novel species of the genus Ideonella isolated from streams.</title>
        <authorList>
            <person name="Lu H."/>
        </authorList>
    </citation>
    <scope>NUCLEOTIDE SEQUENCE [LARGE SCALE GENOMIC DNA]</scope>
    <source>
        <strain evidence="4 5">DXS22W</strain>
    </source>
</reference>
<evidence type="ECO:0000313" key="5">
    <source>
        <dbReference type="Proteomes" id="UP001365405"/>
    </source>
</evidence>
<keyword evidence="5" id="KW-1185">Reference proteome</keyword>
<evidence type="ECO:0000256" key="1">
    <source>
        <dbReference type="SAM" id="MobiDB-lite"/>
    </source>
</evidence>
<dbReference type="Proteomes" id="UP001365405">
    <property type="component" value="Unassembled WGS sequence"/>
</dbReference>
<dbReference type="EMBL" id="JBBUTH010000001">
    <property type="protein sequence ID" value="MEK8049126.1"/>
    <property type="molecule type" value="Genomic_DNA"/>
</dbReference>
<dbReference type="RefSeq" id="WP_341408798.1">
    <property type="nucleotide sequence ID" value="NZ_JBBUTH010000001.1"/>
</dbReference>
<keyword evidence="2" id="KW-1133">Transmembrane helix</keyword>
<organism evidence="4 5">
    <name type="scientific">Pseudaquabacterium inlustre</name>
    <dbReference type="NCBI Taxonomy" id="2984192"/>
    <lineage>
        <taxon>Bacteria</taxon>
        <taxon>Pseudomonadati</taxon>
        <taxon>Pseudomonadota</taxon>
        <taxon>Betaproteobacteria</taxon>
        <taxon>Burkholderiales</taxon>
        <taxon>Sphaerotilaceae</taxon>
        <taxon>Pseudaquabacterium</taxon>
    </lineage>
</organism>
<dbReference type="InterPro" id="IPR043724">
    <property type="entry name" value="DUF5666"/>
</dbReference>
<feature type="transmembrane region" description="Helical" evidence="2">
    <location>
        <begin position="45"/>
        <end position="65"/>
    </location>
</feature>
<keyword evidence="2" id="KW-0472">Membrane</keyword>
<accession>A0ABU9CE06</accession>
<feature type="domain" description="DUF5666" evidence="3">
    <location>
        <begin position="161"/>
        <end position="213"/>
    </location>
</feature>
<evidence type="ECO:0000256" key="2">
    <source>
        <dbReference type="SAM" id="Phobius"/>
    </source>
</evidence>
<protein>
    <submittedName>
        <fullName evidence="4">DUF5666 domain-containing protein</fullName>
    </submittedName>
</protein>
<keyword evidence="2" id="KW-0812">Transmembrane</keyword>
<feature type="domain" description="DUF5666" evidence="3">
    <location>
        <begin position="295"/>
        <end position="349"/>
    </location>
</feature>